<comment type="caution">
    <text evidence="1">The sequence shown here is derived from an EMBL/GenBank/DDBJ whole genome shotgun (WGS) entry which is preliminary data.</text>
</comment>
<evidence type="ECO:0000313" key="1">
    <source>
        <dbReference type="EMBL" id="KAI7985531.1"/>
    </source>
</evidence>
<proteinExistence type="predicted"/>
<keyword evidence="2" id="KW-1185">Reference proteome</keyword>
<accession>A0ACC0FBZ3</accession>
<name>A0ACC0FBZ3_9ERIC</name>
<reference evidence="1 2" key="1">
    <citation type="journal article" date="2022" name="Plant J.">
        <title>Chromosome-level genome of Camellia lanceoleosa provides a valuable resource for understanding genome evolution and self-incompatibility.</title>
        <authorList>
            <person name="Gong W."/>
            <person name="Xiao S."/>
            <person name="Wang L."/>
            <person name="Liao Z."/>
            <person name="Chang Y."/>
            <person name="Mo W."/>
            <person name="Hu G."/>
            <person name="Li W."/>
            <person name="Zhao G."/>
            <person name="Zhu H."/>
            <person name="Hu X."/>
            <person name="Ji K."/>
            <person name="Xiang X."/>
            <person name="Song Q."/>
            <person name="Yuan D."/>
            <person name="Jin S."/>
            <person name="Zhang L."/>
        </authorList>
    </citation>
    <scope>NUCLEOTIDE SEQUENCE [LARGE SCALE GENOMIC DNA]</scope>
    <source>
        <strain evidence="1">SQ_2022a</strain>
    </source>
</reference>
<evidence type="ECO:0000313" key="2">
    <source>
        <dbReference type="Proteomes" id="UP001060215"/>
    </source>
</evidence>
<dbReference type="EMBL" id="CM045772">
    <property type="protein sequence ID" value="KAI7985531.1"/>
    <property type="molecule type" value="Genomic_DNA"/>
</dbReference>
<protein>
    <submittedName>
        <fullName evidence="1">Uncharacterized protein</fullName>
    </submittedName>
</protein>
<organism evidence="1 2">
    <name type="scientific">Camellia lanceoleosa</name>
    <dbReference type="NCBI Taxonomy" id="1840588"/>
    <lineage>
        <taxon>Eukaryota</taxon>
        <taxon>Viridiplantae</taxon>
        <taxon>Streptophyta</taxon>
        <taxon>Embryophyta</taxon>
        <taxon>Tracheophyta</taxon>
        <taxon>Spermatophyta</taxon>
        <taxon>Magnoliopsida</taxon>
        <taxon>eudicotyledons</taxon>
        <taxon>Gunneridae</taxon>
        <taxon>Pentapetalae</taxon>
        <taxon>asterids</taxon>
        <taxon>Ericales</taxon>
        <taxon>Theaceae</taxon>
        <taxon>Camellia</taxon>
    </lineage>
</organism>
<dbReference type="Proteomes" id="UP001060215">
    <property type="component" value="Chromosome 15"/>
</dbReference>
<gene>
    <name evidence="1" type="ORF">LOK49_LG14G00648</name>
</gene>
<sequence length="313" mass="35114">MWSDFQIRYAFELLTNPLWKRNYDSIDEHIHVLDSIKERYAGTIFSEIALPLLESASFASLLDGMANTGMVELGEVQLATFLAEKTFTGQPSFQNGLPSLIAFPFGCNTANCLIRSEGELSVDAVTNWFGVESAPAIVFLKEHGVKPVVYHGPANNSWFVDIMEQNKHQELPQLRSVTSMELGCDARGYSHAGSETAIWIQEALSTVDNDQPSSLAAVALKEKRLTFTWLDGEAQQIIKWISQIIEDGDSRELPFFRAKTPALFPEDADPICYPTPFFKDILIHLEKEIVFHFVLNYLEAAGVMCYIVPNLEI</sequence>